<evidence type="ECO:0000259" key="1">
    <source>
        <dbReference type="PROSITE" id="PS50883"/>
    </source>
</evidence>
<protein>
    <recommendedName>
        <fullName evidence="1">EAL domain-containing protein</fullName>
    </recommendedName>
</protein>
<proteinExistence type="predicted"/>
<dbReference type="SUPFAM" id="SSF141868">
    <property type="entry name" value="EAL domain-like"/>
    <property type="match status" value="1"/>
</dbReference>
<dbReference type="InterPro" id="IPR001633">
    <property type="entry name" value="EAL_dom"/>
</dbReference>
<sequence length="63" mass="7449">MRILREQGCFLHQGYYFSRPAPIVEFWSLIEGSDRKLFLYVVQRLNRILSKKRIEGASNNSES</sequence>
<organism evidence="2 3">
    <name type="scientific">Nitrosomonas nitrosa</name>
    <dbReference type="NCBI Taxonomy" id="52442"/>
    <lineage>
        <taxon>Bacteria</taxon>
        <taxon>Pseudomonadati</taxon>
        <taxon>Pseudomonadota</taxon>
        <taxon>Betaproteobacteria</taxon>
        <taxon>Nitrosomonadales</taxon>
        <taxon>Nitrosomonadaceae</taxon>
        <taxon>Nitrosomonas</taxon>
    </lineage>
</organism>
<name>A0A1I4QAJ2_9PROT</name>
<dbReference type="PROSITE" id="PS50883">
    <property type="entry name" value="EAL"/>
    <property type="match status" value="1"/>
</dbReference>
<keyword evidence="3" id="KW-1185">Reference proteome</keyword>
<evidence type="ECO:0000313" key="2">
    <source>
        <dbReference type="EMBL" id="SFM37102.1"/>
    </source>
</evidence>
<reference evidence="2 3" key="1">
    <citation type="submission" date="2016-10" db="EMBL/GenBank/DDBJ databases">
        <authorList>
            <person name="de Groot N.N."/>
        </authorList>
    </citation>
    <scope>NUCLEOTIDE SEQUENCE [LARGE SCALE GENOMIC DNA]</scope>
    <source>
        <strain evidence="2 3">Nm146</strain>
    </source>
</reference>
<dbReference type="STRING" id="52442.SAMN05421880_11449"/>
<feature type="domain" description="EAL" evidence="1">
    <location>
        <begin position="1"/>
        <end position="34"/>
    </location>
</feature>
<dbReference type="InterPro" id="IPR035919">
    <property type="entry name" value="EAL_sf"/>
</dbReference>
<accession>A0A1I4QAJ2</accession>
<dbReference type="AlphaFoldDB" id="A0A1I4QAJ2"/>
<dbReference type="EMBL" id="FOUF01000014">
    <property type="protein sequence ID" value="SFM37102.1"/>
    <property type="molecule type" value="Genomic_DNA"/>
</dbReference>
<gene>
    <name evidence="2" type="ORF">SAMN05421880_11449</name>
</gene>
<evidence type="ECO:0000313" key="3">
    <source>
        <dbReference type="Proteomes" id="UP000199561"/>
    </source>
</evidence>
<dbReference type="Proteomes" id="UP000199561">
    <property type="component" value="Unassembled WGS sequence"/>
</dbReference>